<dbReference type="PROSITE" id="PS00107">
    <property type="entry name" value="PROTEIN_KINASE_ATP"/>
    <property type="match status" value="1"/>
</dbReference>
<dbReference type="InterPro" id="IPR000719">
    <property type="entry name" value="Prot_kinase_dom"/>
</dbReference>
<sequence>MGTPGSGGGSGSDALDAGSHYLPLLSVTTRFLLPLPPPSYDPLPFVSDASNGPDGGDAYDDDGGGGDEQESDDEDVPWPQPTLACEEWQDVECAIAAETTSWIAAASQDRVYPVPPERYFMRAVSVPGLASQVAWQLDAVQRALNQAAAPNAPQWAQQPRQGAHSSYRFEIPYNSRLSGGDEAGGEAGAAGDNTPPPVGALEVEGVGLLEHPEFELLPPGADGGTCDVNGGQAFIDVVWPDDLVGAGAQSLAALLPPGAPHEEGAREPGTPPAGSPAAAAGTATTSSTPLQRAVTSLLGQAEAVCRDRGTRYFALTTYAVTWVGCVRGGRMLVSRGFAWDAMHPVTVPQVLLWLSLKGAGPDGALTRSERQPHATAPPGTTTSSQGGRTRTAERGIVWQFVPPSGLPGSGVLGRGISGEVLAGRLGGVPAAVKYVRAGGAEEEALAHEARVYRAPAMRQLQGRHIPRLLYHGHASGGRAVLVTSRVRGRALREGGPDAALLPLALAALRAVHAAGFRHGDVRTPNFLVVEQEQAEQGEQQVAGGGGATARVVLLDFGRAAPVTAVWEREKEERELHALLLSA</sequence>
<proteinExistence type="predicted"/>
<dbReference type="GO" id="GO:0005524">
    <property type="term" value="F:ATP binding"/>
    <property type="evidence" value="ECO:0007669"/>
    <property type="project" value="UniProtKB-UniRule"/>
</dbReference>
<feature type="domain" description="Protein kinase" evidence="3">
    <location>
        <begin position="406"/>
        <end position="582"/>
    </location>
</feature>
<dbReference type="Gene3D" id="1.10.510.10">
    <property type="entry name" value="Transferase(Phosphotransferase) domain 1"/>
    <property type="match status" value="1"/>
</dbReference>
<evidence type="ECO:0000259" key="3">
    <source>
        <dbReference type="PROSITE" id="PS50011"/>
    </source>
</evidence>
<dbReference type="AlphaFoldDB" id="A0A7S0S3J4"/>
<feature type="region of interest" description="Disordered" evidence="2">
    <location>
        <begin position="255"/>
        <end position="288"/>
    </location>
</feature>
<feature type="compositionally biased region" description="Low complexity" evidence="2">
    <location>
        <begin position="275"/>
        <end position="288"/>
    </location>
</feature>
<evidence type="ECO:0000256" key="2">
    <source>
        <dbReference type="SAM" id="MobiDB-lite"/>
    </source>
</evidence>
<protein>
    <recommendedName>
        <fullName evidence="3">Protein kinase domain-containing protein</fullName>
    </recommendedName>
</protein>
<reference evidence="4" key="1">
    <citation type="submission" date="2021-01" db="EMBL/GenBank/DDBJ databases">
        <authorList>
            <person name="Corre E."/>
            <person name="Pelletier E."/>
            <person name="Niang G."/>
            <person name="Scheremetjew M."/>
            <person name="Finn R."/>
            <person name="Kale V."/>
            <person name="Holt S."/>
            <person name="Cochrane G."/>
            <person name="Meng A."/>
            <person name="Brown T."/>
            <person name="Cohen L."/>
        </authorList>
    </citation>
    <scope>NUCLEOTIDE SEQUENCE</scope>
    <source>
        <strain evidence="4">SAG 11-49</strain>
    </source>
</reference>
<keyword evidence="1" id="KW-0547">Nucleotide-binding</keyword>
<dbReference type="GO" id="GO:0004672">
    <property type="term" value="F:protein kinase activity"/>
    <property type="evidence" value="ECO:0007669"/>
    <property type="project" value="InterPro"/>
</dbReference>
<gene>
    <name evidence="4" type="ORF">CLEI1391_LOCUS18975</name>
</gene>
<accession>A0A7S0S3J4</accession>
<dbReference type="PANTHER" id="PTHR37171:SF1">
    <property type="entry name" value="SERINE_THREONINE-PROTEIN KINASE YRZF-RELATED"/>
    <property type="match status" value="1"/>
</dbReference>
<feature type="compositionally biased region" description="Acidic residues" evidence="2">
    <location>
        <begin position="57"/>
        <end position="76"/>
    </location>
</feature>
<organism evidence="4">
    <name type="scientific">Chlamydomonas leiostraca</name>
    <dbReference type="NCBI Taxonomy" id="1034604"/>
    <lineage>
        <taxon>Eukaryota</taxon>
        <taxon>Viridiplantae</taxon>
        <taxon>Chlorophyta</taxon>
        <taxon>core chlorophytes</taxon>
        <taxon>Chlorophyceae</taxon>
        <taxon>CS clade</taxon>
        <taxon>Chlamydomonadales</taxon>
        <taxon>Chlamydomonadaceae</taxon>
        <taxon>Chlamydomonas</taxon>
    </lineage>
</organism>
<dbReference type="EMBL" id="HBFB01033831">
    <property type="protein sequence ID" value="CAD8694792.1"/>
    <property type="molecule type" value="Transcribed_RNA"/>
</dbReference>
<keyword evidence="1" id="KW-0067">ATP-binding</keyword>
<feature type="compositionally biased region" description="Low complexity" evidence="2">
    <location>
        <begin position="373"/>
        <end position="389"/>
    </location>
</feature>
<dbReference type="SUPFAM" id="SSF56112">
    <property type="entry name" value="Protein kinase-like (PK-like)"/>
    <property type="match status" value="1"/>
</dbReference>
<dbReference type="InterPro" id="IPR052396">
    <property type="entry name" value="Meiotic_Drive_Suppr_Kinase"/>
</dbReference>
<dbReference type="PROSITE" id="PS50011">
    <property type="entry name" value="PROTEIN_KINASE_DOM"/>
    <property type="match status" value="1"/>
</dbReference>
<feature type="region of interest" description="Disordered" evidence="2">
    <location>
        <begin position="42"/>
        <end position="80"/>
    </location>
</feature>
<feature type="region of interest" description="Disordered" evidence="2">
    <location>
        <begin position="363"/>
        <end position="389"/>
    </location>
</feature>
<dbReference type="InterPro" id="IPR017441">
    <property type="entry name" value="Protein_kinase_ATP_BS"/>
</dbReference>
<dbReference type="InterPro" id="IPR011009">
    <property type="entry name" value="Kinase-like_dom_sf"/>
</dbReference>
<dbReference type="PANTHER" id="PTHR37171">
    <property type="entry name" value="SERINE/THREONINE-PROTEIN KINASE YRZF-RELATED"/>
    <property type="match status" value="1"/>
</dbReference>
<evidence type="ECO:0000313" key="4">
    <source>
        <dbReference type="EMBL" id="CAD8694792.1"/>
    </source>
</evidence>
<feature type="binding site" evidence="1">
    <location>
        <position position="433"/>
    </location>
    <ligand>
        <name>ATP</name>
        <dbReference type="ChEBI" id="CHEBI:30616"/>
    </ligand>
</feature>
<evidence type="ECO:0000256" key="1">
    <source>
        <dbReference type="PROSITE-ProRule" id="PRU10141"/>
    </source>
</evidence>
<name>A0A7S0S3J4_9CHLO</name>